<gene>
    <name evidence="2" type="ORF">E7V67_022410</name>
</gene>
<evidence type="ECO:0000256" key="1">
    <source>
        <dbReference type="PROSITE-ProRule" id="PRU00339"/>
    </source>
</evidence>
<keyword evidence="1" id="KW-0802">TPR repeat</keyword>
<dbReference type="InterPro" id="IPR019734">
    <property type="entry name" value="TPR_rpt"/>
</dbReference>
<reference evidence="2 3" key="1">
    <citation type="journal article" date="2019" name="Int. J. Syst. Evol. Microbiol.">
        <title>The Draft Whole-Genome Sequence of the Antibiotic Producer Empedobacter haloabium ATCC 31962 Provides Indications for Its Taxonomic Reclassification.</title>
        <authorList>
            <person name="Miess H."/>
            <person name="Arlt P."/>
            <person name="Apel A.K."/>
            <person name="Weber T."/>
            <person name="Nieselt K."/>
            <person name="Hanssen F."/>
            <person name="Czemmel S."/>
            <person name="Nahnsen S."/>
            <person name="Gross H."/>
        </authorList>
    </citation>
    <scope>NUCLEOTIDE SEQUENCE [LARGE SCALE GENOMIC DNA]</scope>
    <source>
        <strain evidence="2 3">ATCC 31962</strain>
    </source>
</reference>
<name>A0ABZ1UIF4_9BURK</name>
<dbReference type="PROSITE" id="PS50005">
    <property type="entry name" value="TPR"/>
    <property type="match status" value="1"/>
</dbReference>
<sequence>MKNDTLAMLDQAELFQLAISVSGAGDSASAIAYLKEAVSRADATAAAHYLLGAEYAQIRLYDRAMDEMEAAIALDPALWTARLQLALLYLGANKEERAADALRPLAEMGDDAALQQFATGLLALIGNDMQRAIQALADGIERNESNPALNGDMQRIIDEIGRRLEEAPQPAEDSEGADHILLSAYAGNQRH</sequence>
<feature type="repeat" description="TPR" evidence="1">
    <location>
        <begin position="45"/>
        <end position="78"/>
    </location>
</feature>
<dbReference type="InterPro" id="IPR011990">
    <property type="entry name" value="TPR-like_helical_dom_sf"/>
</dbReference>
<dbReference type="SUPFAM" id="SSF48452">
    <property type="entry name" value="TPR-like"/>
    <property type="match status" value="1"/>
</dbReference>
<dbReference type="Proteomes" id="UP000321323">
    <property type="component" value="Chromosome"/>
</dbReference>
<evidence type="ECO:0000313" key="2">
    <source>
        <dbReference type="EMBL" id="WUR12428.1"/>
    </source>
</evidence>
<protein>
    <submittedName>
        <fullName evidence="2">Tetratricopeptide repeat protein</fullName>
    </submittedName>
</protein>
<proteinExistence type="predicted"/>
<dbReference type="Gene3D" id="1.25.40.10">
    <property type="entry name" value="Tetratricopeptide repeat domain"/>
    <property type="match status" value="1"/>
</dbReference>
<dbReference type="EMBL" id="CP136508">
    <property type="protein sequence ID" value="WUR12428.1"/>
    <property type="molecule type" value="Genomic_DNA"/>
</dbReference>
<accession>A0ABZ1UIF4</accession>
<keyword evidence="3" id="KW-1185">Reference proteome</keyword>
<evidence type="ECO:0000313" key="3">
    <source>
        <dbReference type="Proteomes" id="UP000321323"/>
    </source>
</evidence>
<dbReference type="Pfam" id="PF13432">
    <property type="entry name" value="TPR_16"/>
    <property type="match status" value="2"/>
</dbReference>
<organism evidence="2 3">
    <name type="scientific">[Empedobacter] haloabium</name>
    <dbReference type="NCBI Taxonomy" id="592317"/>
    <lineage>
        <taxon>Bacteria</taxon>
        <taxon>Pseudomonadati</taxon>
        <taxon>Pseudomonadota</taxon>
        <taxon>Betaproteobacteria</taxon>
        <taxon>Burkholderiales</taxon>
        <taxon>Oxalobacteraceae</taxon>
        <taxon>Telluria group</taxon>
        <taxon>Telluria group incertae sedis</taxon>
    </lineage>
</organism>